<dbReference type="Pfam" id="PF13568">
    <property type="entry name" value="OMP_b-brl_2"/>
    <property type="match status" value="1"/>
</dbReference>
<feature type="domain" description="Outer membrane protein beta-barrel" evidence="1">
    <location>
        <begin position="129"/>
        <end position="287"/>
    </location>
</feature>
<dbReference type="Proteomes" id="UP000642920">
    <property type="component" value="Unassembled WGS sequence"/>
</dbReference>
<dbReference type="AlphaFoldDB" id="A0A937DHL2"/>
<evidence type="ECO:0000313" key="3">
    <source>
        <dbReference type="Proteomes" id="UP000642920"/>
    </source>
</evidence>
<name>A0A937DHL2_9BACT</name>
<evidence type="ECO:0000259" key="1">
    <source>
        <dbReference type="Pfam" id="PF13568"/>
    </source>
</evidence>
<dbReference type="EMBL" id="JAERQG010000001">
    <property type="protein sequence ID" value="MBL0764120.1"/>
    <property type="molecule type" value="Genomic_DNA"/>
</dbReference>
<proteinExistence type="predicted"/>
<evidence type="ECO:0000313" key="2">
    <source>
        <dbReference type="EMBL" id="MBL0764120.1"/>
    </source>
</evidence>
<gene>
    <name evidence="2" type="ORF">JKP34_02575</name>
</gene>
<organism evidence="2 3">
    <name type="scientific">Marivirga atlantica</name>
    <dbReference type="NCBI Taxonomy" id="1548457"/>
    <lineage>
        <taxon>Bacteria</taxon>
        <taxon>Pseudomonadati</taxon>
        <taxon>Bacteroidota</taxon>
        <taxon>Cytophagia</taxon>
        <taxon>Cytophagales</taxon>
        <taxon>Marivirgaceae</taxon>
        <taxon>Marivirga</taxon>
    </lineage>
</organism>
<comment type="caution">
    <text evidence="2">The sequence shown here is derived from an EMBL/GenBank/DDBJ whole genome shotgun (WGS) entry which is preliminary data.</text>
</comment>
<protein>
    <submittedName>
        <fullName evidence="2">PorT family protein</fullName>
    </submittedName>
</protein>
<keyword evidence="3" id="KW-1185">Reference proteome</keyword>
<accession>A0A937DHL2</accession>
<dbReference type="InterPro" id="IPR025665">
    <property type="entry name" value="Beta-barrel_OMP_2"/>
</dbReference>
<dbReference type="RefSeq" id="WP_201917396.1">
    <property type="nucleotide sequence ID" value="NZ_JAERQG010000001.1"/>
</dbReference>
<sequence>MPRTGKTITSSIAYLILLLGIMLPQKGKAQESCTQKLRNARNAYQEGKLSSLPTTLQSCIDNGFNKEEKIEALRLVTLAFLYEENEASAKKSYLQLLNLNPEYRPNPQADPTELILLAEKFDTDPKFFYGIKTGLAYSLVEVIEPTSDVVVGLQRGNYSFSYSMSFGVFFQYPINNKLSANAEFYYMLRSLSMNKNPMEGSDVQQQTISEDQRWIEMPILLNYKLPVNAFLLELTGGPSFHYLLLSEVTSEGGNEPFSDVDFYAQRNQFNLSGILGIRANFKVFGRNFLTTSILYQHRFMNEVNQTSNVLNQDENDRLLNSAYKEGQYKGHSIWLRIGLKLPYYNPQLK</sequence>
<reference evidence="2" key="1">
    <citation type="submission" date="2021-01" db="EMBL/GenBank/DDBJ databases">
        <title>Marivirga sp. nov., isolated from intertidal surface sediments.</title>
        <authorList>
            <person name="Zhang M."/>
        </authorList>
    </citation>
    <scope>NUCLEOTIDE SEQUENCE</scope>
    <source>
        <strain evidence="2">SM1354</strain>
    </source>
</reference>